<evidence type="ECO:0000313" key="1">
    <source>
        <dbReference type="EMBL" id="QIC67590.1"/>
    </source>
</evidence>
<gene>
    <name evidence="1" type="ORF">FSC10_09505</name>
</gene>
<protein>
    <submittedName>
        <fullName evidence="1">Uncharacterized protein</fullName>
    </submittedName>
</protein>
<dbReference type="AlphaFoldDB" id="A0AAE6WV37"/>
<dbReference type="RefSeq" id="WP_163171540.1">
    <property type="nucleotide sequence ID" value="NZ_CP044463.1"/>
</dbReference>
<proteinExistence type="predicted"/>
<accession>A0AAE6WV37</accession>
<sequence>MVNGDSFSIATLIYARLRRVSGRVIDAIYLSENKDYAKHVIELAIATQDEELSRLVEKLRQVFDLSMDQDESLTDTTQHVQDDWIVVEPTQEDIHRAQVAHRYIGALR</sequence>
<dbReference type="Proteomes" id="UP000503505">
    <property type="component" value="Chromosome"/>
</dbReference>
<evidence type="ECO:0000313" key="2">
    <source>
        <dbReference type="Proteomes" id="UP000503505"/>
    </source>
</evidence>
<dbReference type="EMBL" id="CP044463">
    <property type="protein sequence ID" value="QIC67590.1"/>
    <property type="molecule type" value="Genomic_DNA"/>
</dbReference>
<organism evidence="1 2">
    <name type="scientific">Acinetobacter schindleri</name>
    <dbReference type="NCBI Taxonomy" id="108981"/>
    <lineage>
        <taxon>Bacteria</taxon>
        <taxon>Pseudomonadati</taxon>
        <taxon>Pseudomonadota</taxon>
        <taxon>Gammaproteobacteria</taxon>
        <taxon>Moraxellales</taxon>
        <taxon>Moraxellaceae</taxon>
        <taxon>Acinetobacter</taxon>
    </lineage>
</organism>
<name>A0AAE6WV37_9GAMM</name>
<reference evidence="1 2" key="1">
    <citation type="submission" date="2019-09" db="EMBL/GenBank/DDBJ databases">
        <title>Non-baumannii Acinetobacter spp. carrying blaNDM-1 isolated in China.</title>
        <authorList>
            <person name="Cui C."/>
            <person name="Chen C."/>
            <person name="Sun J."/>
            <person name="Liu Y."/>
        </authorList>
    </citation>
    <scope>NUCLEOTIDE SEQUENCE [LARGE SCALE GENOMIC DNA]</scope>
    <source>
        <strain evidence="1 2">HZE23-1</strain>
    </source>
</reference>